<dbReference type="AlphaFoldDB" id="A0A2H3E1I3"/>
<keyword evidence="2" id="KW-1185">Reference proteome</keyword>
<name>A0A2H3E1I3_ARMGA</name>
<evidence type="ECO:0000313" key="2">
    <source>
        <dbReference type="Proteomes" id="UP000217790"/>
    </source>
</evidence>
<protein>
    <submittedName>
        <fullName evidence="1">Uncharacterized protein</fullName>
    </submittedName>
</protein>
<dbReference type="EMBL" id="KZ293654">
    <property type="protein sequence ID" value="PBK94413.1"/>
    <property type="molecule type" value="Genomic_DNA"/>
</dbReference>
<evidence type="ECO:0000313" key="1">
    <source>
        <dbReference type="EMBL" id="PBK94413.1"/>
    </source>
</evidence>
<reference evidence="2" key="1">
    <citation type="journal article" date="2017" name="Nat. Ecol. Evol.">
        <title>Genome expansion and lineage-specific genetic innovations in the forest pathogenic fungi Armillaria.</title>
        <authorList>
            <person name="Sipos G."/>
            <person name="Prasanna A.N."/>
            <person name="Walter M.C."/>
            <person name="O'Connor E."/>
            <person name="Balint B."/>
            <person name="Krizsan K."/>
            <person name="Kiss B."/>
            <person name="Hess J."/>
            <person name="Varga T."/>
            <person name="Slot J."/>
            <person name="Riley R."/>
            <person name="Boka B."/>
            <person name="Rigling D."/>
            <person name="Barry K."/>
            <person name="Lee J."/>
            <person name="Mihaltcheva S."/>
            <person name="LaButti K."/>
            <person name="Lipzen A."/>
            <person name="Waldron R."/>
            <person name="Moloney N.M."/>
            <person name="Sperisen C."/>
            <person name="Kredics L."/>
            <person name="Vagvoelgyi C."/>
            <person name="Patrignani A."/>
            <person name="Fitzpatrick D."/>
            <person name="Nagy I."/>
            <person name="Doyle S."/>
            <person name="Anderson J.B."/>
            <person name="Grigoriev I.V."/>
            <person name="Gueldener U."/>
            <person name="Muensterkoetter M."/>
            <person name="Nagy L.G."/>
        </authorList>
    </citation>
    <scope>NUCLEOTIDE SEQUENCE [LARGE SCALE GENOMIC DNA]</scope>
    <source>
        <strain evidence="2">Ar21-2</strain>
    </source>
</reference>
<dbReference type="Proteomes" id="UP000217790">
    <property type="component" value="Unassembled WGS sequence"/>
</dbReference>
<proteinExistence type="predicted"/>
<dbReference type="STRING" id="47427.A0A2H3E1I3"/>
<dbReference type="InParanoid" id="A0A2H3E1I3"/>
<gene>
    <name evidence="1" type="ORF">ARMGADRAFT_1099176</name>
</gene>
<sequence length="108" mass="12313">MHMLRSMYLPAYNCLVRLPYSLDPFPTSSPSETQSSTSPCSNFTHYHELVTLDRFISLLAHKDCLLDTLDLYLPREEACKDLFDLLQPKSHLEDLIAEQGSRLGVVVL</sequence>
<dbReference type="OrthoDB" id="2536866at2759"/>
<accession>A0A2H3E1I3</accession>
<organism evidence="1 2">
    <name type="scientific">Armillaria gallica</name>
    <name type="common">Bulbous honey fungus</name>
    <name type="synonym">Armillaria bulbosa</name>
    <dbReference type="NCBI Taxonomy" id="47427"/>
    <lineage>
        <taxon>Eukaryota</taxon>
        <taxon>Fungi</taxon>
        <taxon>Dikarya</taxon>
        <taxon>Basidiomycota</taxon>
        <taxon>Agaricomycotina</taxon>
        <taxon>Agaricomycetes</taxon>
        <taxon>Agaricomycetidae</taxon>
        <taxon>Agaricales</taxon>
        <taxon>Marasmiineae</taxon>
        <taxon>Physalacriaceae</taxon>
        <taxon>Armillaria</taxon>
    </lineage>
</organism>
<feature type="non-terminal residue" evidence="1">
    <location>
        <position position="108"/>
    </location>
</feature>